<dbReference type="InterPro" id="IPR027417">
    <property type="entry name" value="P-loop_NTPase"/>
</dbReference>
<evidence type="ECO:0000313" key="1">
    <source>
        <dbReference type="EMBL" id="SPD72765.1"/>
    </source>
</evidence>
<organism evidence="1">
    <name type="scientific">uncultured Desulfobacterium sp</name>
    <dbReference type="NCBI Taxonomy" id="201089"/>
    <lineage>
        <taxon>Bacteria</taxon>
        <taxon>Pseudomonadati</taxon>
        <taxon>Thermodesulfobacteriota</taxon>
        <taxon>Desulfobacteria</taxon>
        <taxon>Desulfobacterales</taxon>
        <taxon>Desulfobacteriaceae</taxon>
        <taxon>Desulfobacterium</taxon>
        <taxon>environmental samples</taxon>
    </lineage>
</organism>
<proteinExistence type="predicted"/>
<gene>
    <name evidence="1" type="ORF">PITCH_A1520023</name>
</gene>
<protein>
    <recommendedName>
        <fullName evidence="2">Cytoplasmic protein</fullName>
    </recommendedName>
</protein>
<sequence>MNDFFSVCPSRLLSKSQELGAGNMGVLIAPAGAGKTACLINIALSTIFHQKRIVHVSLKEGPDKVLHYYNVMYSDILRALDIKDDPEHREMVERDKMILAYLNNSFDTDRLRAGLTNLKNELRFIPSALIVDGLDFEILDRAVFEEFKKIADGFGVEIWFSALSHRHTAQTNEKGIPQPCIRLEDIFSIIMQLKNEQSGVVLTLLKDHGELIPNGISIRLDQGTFLPLAT</sequence>
<dbReference type="SUPFAM" id="SSF52540">
    <property type="entry name" value="P-loop containing nucleoside triphosphate hydrolases"/>
    <property type="match status" value="1"/>
</dbReference>
<name>A0A445MTJ3_9BACT</name>
<reference evidence="1" key="1">
    <citation type="submission" date="2018-01" db="EMBL/GenBank/DDBJ databases">
        <authorList>
            <person name="Regsiter A."/>
            <person name="William W."/>
        </authorList>
    </citation>
    <scope>NUCLEOTIDE SEQUENCE</scope>
    <source>
        <strain evidence="1">TRIP AH-1</strain>
    </source>
</reference>
<dbReference type="AlphaFoldDB" id="A0A445MTJ3"/>
<dbReference type="EMBL" id="OJIN01000060">
    <property type="protein sequence ID" value="SPD72765.1"/>
    <property type="molecule type" value="Genomic_DNA"/>
</dbReference>
<evidence type="ECO:0008006" key="2">
    <source>
        <dbReference type="Google" id="ProtNLM"/>
    </source>
</evidence>
<dbReference type="Gene3D" id="3.40.50.300">
    <property type="entry name" value="P-loop containing nucleotide triphosphate hydrolases"/>
    <property type="match status" value="1"/>
</dbReference>
<accession>A0A445MTJ3</accession>